<keyword evidence="2" id="KW-1185">Reference proteome</keyword>
<dbReference type="AlphaFoldDB" id="A0A176W6Y6"/>
<gene>
    <name evidence="1" type="ORF">AXG93_2255s1220</name>
</gene>
<dbReference type="PANTHER" id="PTHR35737:SF1">
    <property type="entry name" value="CRYPTIC LOCI REGULATOR"/>
    <property type="match status" value="1"/>
</dbReference>
<organism evidence="1 2">
    <name type="scientific">Marchantia polymorpha subsp. ruderalis</name>
    <dbReference type="NCBI Taxonomy" id="1480154"/>
    <lineage>
        <taxon>Eukaryota</taxon>
        <taxon>Viridiplantae</taxon>
        <taxon>Streptophyta</taxon>
        <taxon>Embryophyta</taxon>
        <taxon>Marchantiophyta</taxon>
        <taxon>Marchantiopsida</taxon>
        <taxon>Marchantiidae</taxon>
        <taxon>Marchantiales</taxon>
        <taxon>Marchantiaceae</taxon>
        <taxon>Marchantia</taxon>
    </lineage>
</organism>
<comment type="caution">
    <text evidence="1">The sequence shown here is derived from an EMBL/GenBank/DDBJ whole genome shotgun (WGS) entry which is preliminary data.</text>
</comment>
<accession>A0A176W6Y6</accession>
<reference evidence="1" key="1">
    <citation type="submission" date="2016-03" db="EMBL/GenBank/DDBJ databases">
        <title>Mechanisms controlling the formation of the plant cell surface in tip-growing cells are functionally conserved among land plants.</title>
        <authorList>
            <person name="Honkanen S."/>
            <person name="Jones V.A."/>
            <person name="Morieri G."/>
            <person name="Champion C."/>
            <person name="Hetherington A.J."/>
            <person name="Kelly S."/>
            <person name="Saint-Marcoux D."/>
            <person name="Proust H."/>
            <person name="Prescott H."/>
            <person name="Dolan L."/>
        </authorList>
    </citation>
    <scope>NUCLEOTIDE SEQUENCE [LARGE SCALE GENOMIC DNA]</scope>
    <source>
        <tissue evidence="1">Whole gametophyte</tissue>
    </source>
</reference>
<dbReference type="Proteomes" id="UP000077202">
    <property type="component" value="Unassembled WGS sequence"/>
</dbReference>
<dbReference type="EMBL" id="LVLJ01001637">
    <property type="protein sequence ID" value="OAE28890.1"/>
    <property type="molecule type" value="Genomic_DNA"/>
</dbReference>
<name>A0A176W6Y6_MARPO</name>
<sequence length="216" mass="24736">MSIASVDGNLPLSLTFKLLLRYWEIVDDDGFIFKRRKKLQTGPCEDYPDTAEERRQWAESQQRFKEELARRKKVAMLESKKLKFMAEIEDWQRLLNTEAIEIRPVDPVIAKLPETSDHELQEAVDDSIVKLQVQVETYEELNERLKKLREKGEHMCSMLEKTIKTKTKGLIDEVTLLQNSPRFLIGGLTSSLPAPLGIKALAVSTEVGRLLAQSPV</sequence>
<evidence type="ECO:0000313" key="1">
    <source>
        <dbReference type="EMBL" id="OAE28890.1"/>
    </source>
</evidence>
<proteinExistence type="predicted"/>
<evidence type="ECO:0000313" key="2">
    <source>
        <dbReference type="Proteomes" id="UP000077202"/>
    </source>
</evidence>
<protein>
    <submittedName>
        <fullName evidence="1">Uncharacterized protein</fullName>
    </submittedName>
</protein>
<dbReference type="PANTHER" id="PTHR35737">
    <property type="entry name" value="CRYPTIC LOCI REGULATOR"/>
    <property type="match status" value="1"/>
</dbReference>